<comment type="caution">
    <text evidence="1">The sequence shown here is derived from an EMBL/GenBank/DDBJ whole genome shotgun (WGS) entry which is preliminary data.</text>
</comment>
<reference evidence="1" key="2">
    <citation type="submission" date="2020-11" db="EMBL/GenBank/DDBJ databases">
        <authorList>
            <person name="McCartney M.A."/>
            <person name="Auch B."/>
            <person name="Kono T."/>
            <person name="Mallez S."/>
            <person name="Becker A."/>
            <person name="Gohl D.M."/>
            <person name="Silverstein K.A.T."/>
            <person name="Koren S."/>
            <person name="Bechman K.B."/>
            <person name="Herman A."/>
            <person name="Abrahante J.E."/>
            <person name="Garbe J."/>
        </authorList>
    </citation>
    <scope>NUCLEOTIDE SEQUENCE</scope>
    <source>
        <strain evidence="1">Duluth1</strain>
        <tissue evidence="1">Whole animal</tissue>
    </source>
</reference>
<organism evidence="1 2">
    <name type="scientific">Dreissena polymorpha</name>
    <name type="common">Zebra mussel</name>
    <name type="synonym">Mytilus polymorpha</name>
    <dbReference type="NCBI Taxonomy" id="45954"/>
    <lineage>
        <taxon>Eukaryota</taxon>
        <taxon>Metazoa</taxon>
        <taxon>Spiralia</taxon>
        <taxon>Lophotrochozoa</taxon>
        <taxon>Mollusca</taxon>
        <taxon>Bivalvia</taxon>
        <taxon>Autobranchia</taxon>
        <taxon>Heteroconchia</taxon>
        <taxon>Euheterodonta</taxon>
        <taxon>Imparidentia</taxon>
        <taxon>Neoheterodontei</taxon>
        <taxon>Myida</taxon>
        <taxon>Dreissenoidea</taxon>
        <taxon>Dreissenidae</taxon>
        <taxon>Dreissena</taxon>
    </lineage>
</organism>
<reference evidence="1" key="1">
    <citation type="journal article" date="2019" name="bioRxiv">
        <title>The Genome of the Zebra Mussel, Dreissena polymorpha: A Resource for Invasive Species Research.</title>
        <authorList>
            <person name="McCartney M.A."/>
            <person name="Auch B."/>
            <person name="Kono T."/>
            <person name="Mallez S."/>
            <person name="Zhang Y."/>
            <person name="Obille A."/>
            <person name="Becker A."/>
            <person name="Abrahante J.E."/>
            <person name="Garbe J."/>
            <person name="Badalamenti J.P."/>
            <person name="Herman A."/>
            <person name="Mangelson H."/>
            <person name="Liachko I."/>
            <person name="Sullivan S."/>
            <person name="Sone E.D."/>
            <person name="Koren S."/>
            <person name="Silverstein K.A.T."/>
            <person name="Beckman K.B."/>
            <person name="Gohl D.M."/>
        </authorList>
    </citation>
    <scope>NUCLEOTIDE SEQUENCE</scope>
    <source>
        <strain evidence="1">Duluth1</strain>
        <tissue evidence="1">Whole animal</tissue>
    </source>
</reference>
<evidence type="ECO:0000313" key="1">
    <source>
        <dbReference type="EMBL" id="KAH3789308.1"/>
    </source>
</evidence>
<protein>
    <submittedName>
        <fullName evidence="1">Uncharacterized protein</fullName>
    </submittedName>
</protein>
<name>A0A9D4F0F2_DREPO</name>
<dbReference type="EMBL" id="JAIWYP010000008">
    <property type="protein sequence ID" value="KAH3789308.1"/>
    <property type="molecule type" value="Genomic_DNA"/>
</dbReference>
<proteinExistence type="predicted"/>
<dbReference type="Proteomes" id="UP000828390">
    <property type="component" value="Unassembled WGS sequence"/>
</dbReference>
<keyword evidence="2" id="KW-1185">Reference proteome</keyword>
<dbReference type="AlphaFoldDB" id="A0A9D4F0F2"/>
<evidence type="ECO:0000313" key="2">
    <source>
        <dbReference type="Proteomes" id="UP000828390"/>
    </source>
</evidence>
<sequence length="55" mass="6390">MWSVQKIDCLARLRGYRDLALVDTDEYLISNRGLTWMLVCSLLLVVEICPQKSFL</sequence>
<accession>A0A9D4F0F2</accession>
<gene>
    <name evidence="1" type="ORF">DPMN_167483</name>
</gene>